<evidence type="ECO:0000313" key="2">
    <source>
        <dbReference type="EMBL" id="RKD86253.1"/>
    </source>
</evidence>
<dbReference type="RefSeq" id="WP_120246938.1">
    <property type="nucleotide sequence ID" value="NZ_RAPO01000010.1"/>
</dbReference>
<evidence type="ECO:0000256" key="1">
    <source>
        <dbReference type="SAM" id="MobiDB-lite"/>
    </source>
</evidence>
<dbReference type="InterPro" id="IPR036390">
    <property type="entry name" value="WH_DNA-bd_sf"/>
</dbReference>
<organism evidence="2 3">
    <name type="scientific">Halopiger aswanensis</name>
    <dbReference type="NCBI Taxonomy" id="148449"/>
    <lineage>
        <taxon>Archaea</taxon>
        <taxon>Methanobacteriati</taxon>
        <taxon>Methanobacteriota</taxon>
        <taxon>Stenosarchaea group</taxon>
        <taxon>Halobacteria</taxon>
        <taxon>Halobacteriales</taxon>
        <taxon>Natrialbaceae</taxon>
        <taxon>Halopiger</taxon>
    </lineage>
</organism>
<reference evidence="2 3" key="1">
    <citation type="submission" date="2018-09" db="EMBL/GenBank/DDBJ databases">
        <title>Genomic Encyclopedia of Archaeal and Bacterial Type Strains, Phase II (KMG-II): from individual species to whole genera.</title>
        <authorList>
            <person name="Goeker M."/>
        </authorList>
    </citation>
    <scope>NUCLEOTIDE SEQUENCE [LARGE SCALE GENOMIC DNA]</scope>
    <source>
        <strain evidence="2 3">DSM 13151</strain>
    </source>
</reference>
<dbReference type="EMBL" id="RAPO01000010">
    <property type="protein sequence ID" value="RKD86253.1"/>
    <property type="molecule type" value="Genomic_DNA"/>
</dbReference>
<feature type="region of interest" description="Disordered" evidence="1">
    <location>
        <begin position="167"/>
        <end position="198"/>
    </location>
</feature>
<keyword evidence="3" id="KW-1185">Reference proteome</keyword>
<accession>A0A419VVT8</accession>
<dbReference type="InterPro" id="IPR036388">
    <property type="entry name" value="WH-like_DNA-bd_sf"/>
</dbReference>
<dbReference type="Proteomes" id="UP000283805">
    <property type="component" value="Unassembled WGS sequence"/>
</dbReference>
<evidence type="ECO:0000313" key="3">
    <source>
        <dbReference type="Proteomes" id="UP000283805"/>
    </source>
</evidence>
<sequence>MSNHLWDGDVNESVVEEWKTETTPFERVKEVLLATTSHQYAKAIAERARVSEPSARKHLNTLADAGVAETDDTGQGIRYKRSRETIAMNRIQDLHAELTKAELVDGIRDLKGKINAYQEEYDVTDPDDLALELEADDGEGWTAISRWKSLEENLKLAQAALSLYDFDPDHERDDSSIRADGSDTTYGSFAGESSDLSA</sequence>
<protein>
    <recommendedName>
        <fullName evidence="4">Transcriptional regulator</fullName>
    </recommendedName>
</protein>
<dbReference type="Gene3D" id="1.10.10.10">
    <property type="entry name" value="Winged helix-like DNA-binding domain superfamily/Winged helix DNA-binding domain"/>
    <property type="match status" value="1"/>
</dbReference>
<evidence type="ECO:0008006" key="4">
    <source>
        <dbReference type="Google" id="ProtNLM"/>
    </source>
</evidence>
<name>A0A419VVT8_9EURY</name>
<dbReference type="Pfam" id="PF24033">
    <property type="entry name" value="DUF7342"/>
    <property type="match status" value="1"/>
</dbReference>
<gene>
    <name evidence="2" type="ORF">ATJ93_4670</name>
</gene>
<dbReference type="AlphaFoldDB" id="A0A419VVT8"/>
<proteinExistence type="predicted"/>
<comment type="caution">
    <text evidence="2">The sequence shown here is derived from an EMBL/GenBank/DDBJ whole genome shotgun (WGS) entry which is preliminary data.</text>
</comment>
<dbReference type="InterPro" id="IPR011991">
    <property type="entry name" value="ArsR-like_HTH"/>
</dbReference>
<dbReference type="OrthoDB" id="240032at2157"/>
<dbReference type="InterPro" id="IPR055766">
    <property type="entry name" value="DUF7342"/>
</dbReference>
<dbReference type="CDD" id="cd00090">
    <property type="entry name" value="HTH_ARSR"/>
    <property type="match status" value="1"/>
</dbReference>
<dbReference type="SUPFAM" id="SSF46785">
    <property type="entry name" value="Winged helix' DNA-binding domain"/>
    <property type="match status" value="1"/>
</dbReference>
<feature type="compositionally biased region" description="Basic and acidic residues" evidence="1">
    <location>
        <begin position="167"/>
        <end position="181"/>
    </location>
</feature>